<dbReference type="Gene3D" id="1.25.50.20">
    <property type="match status" value="1"/>
</dbReference>
<dbReference type="OrthoDB" id="10031169at2759"/>
<evidence type="ECO:0000256" key="14">
    <source>
        <dbReference type="ARBA" id="ARBA00023288"/>
    </source>
</evidence>
<feature type="domain" description="Aminopeptidase N-like N-terminal" evidence="23">
    <location>
        <begin position="50"/>
        <end position="244"/>
    </location>
</feature>
<dbReference type="GO" id="GO:0006508">
    <property type="term" value="P:proteolysis"/>
    <property type="evidence" value="ECO:0007669"/>
    <property type="project" value="UniProtKB-KW"/>
</dbReference>
<comment type="cofactor">
    <cofactor evidence="16 18">
        <name>Zn(2+)</name>
        <dbReference type="ChEBI" id="CHEBI:29105"/>
    </cofactor>
    <text evidence="16 18">Binds 1 zinc ion per subunit.</text>
</comment>
<dbReference type="InterPro" id="IPR027268">
    <property type="entry name" value="Peptidase_M4/M1_CTD_sf"/>
</dbReference>
<accession>B2LRS7</accession>
<evidence type="ECO:0000256" key="9">
    <source>
        <dbReference type="ARBA" id="ARBA00022801"/>
    </source>
</evidence>
<dbReference type="GO" id="GO:0043171">
    <property type="term" value="P:peptide catabolic process"/>
    <property type="evidence" value="ECO:0007669"/>
    <property type="project" value="TreeGrafter"/>
</dbReference>
<feature type="chain" id="PRO_5015409407" description="Aminopeptidase" evidence="20">
    <location>
        <begin position="21"/>
        <end position="991"/>
    </location>
</feature>
<dbReference type="MEROPS" id="M01.013"/>
<evidence type="ECO:0000256" key="18">
    <source>
        <dbReference type="RuleBase" id="RU364040"/>
    </source>
</evidence>
<dbReference type="SMR" id="B2LRS7"/>
<evidence type="ECO:0000259" key="22">
    <source>
        <dbReference type="Pfam" id="PF11838"/>
    </source>
</evidence>
<comment type="subcellular location">
    <subcellularLocation>
        <location evidence="1">Cell membrane</location>
        <topology evidence="1">Lipid-anchor</topology>
        <topology evidence="1">GPI-anchor</topology>
    </subcellularLocation>
</comment>
<feature type="site" description="Transition state stabilizer" evidence="17">
    <location>
        <position position="442"/>
    </location>
</feature>
<evidence type="ECO:0000256" key="10">
    <source>
        <dbReference type="ARBA" id="ARBA00022833"/>
    </source>
</evidence>
<dbReference type="InterPro" id="IPR014782">
    <property type="entry name" value="Peptidase_M1_dom"/>
</dbReference>
<feature type="signal peptide" evidence="20">
    <location>
        <begin position="1"/>
        <end position="20"/>
    </location>
</feature>
<evidence type="ECO:0000256" key="19">
    <source>
        <dbReference type="SAM" id="MobiDB-lite"/>
    </source>
</evidence>
<keyword evidence="9 18" id="KW-0378">Hydrolase</keyword>
<feature type="region of interest" description="Disordered" evidence="19">
    <location>
        <begin position="937"/>
        <end position="970"/>
    </location>
</feature>
<dbReference type="InterPro" id="IPR050344">
    <property type="entry name" value="Peptidase_M1_aminopeptidases"/>
</dbReference>
<keyword evidence="13" id="KW-0325">Glycoprotein</keyword>
<keyword evidence="8 20" id="KW-0732">Signal</keyword>
<dbReference type="SUPFAM" id="SSF55486">
    <property type="entry name" value="Metalloproteases ('zincins'), catalytic domain"/>
    <property type="match status" value="1"/>
</dbReference>
<dbReference type="CDD" id="cd09601">
    <property type="entry name" value="M1_APN-Q_like"/>
    <property type="match status" value="1"/>
</dbReference>
<keyword evidence="12" id="KW-0472">Membrane</keyword>
<dbReference type="Pfam" id="PF17900">
    <property type="entry name" value="Peptidase_M1_N"/>
    <property type="match status" value="1"/>
</dbReference>
<evidence type="ECO:0000256" key="16">
    <source>
        <dbReference type="PIRSR" id="PIRSR634016-3"/>
    </source>
</evidence>
<protein>
    <recommendedName>
        <fullName evidence="18">Aminopeptidase</fullName>
        <ecNumber evidence="18">3.4.11.-</ecNumber>
    </recommendedName>
</protein>
<evidence type="ECO:0000256" key="12">
    <source>
        <dbReference type="ARBA" id="ARBA00023136"/>
    </source>
</evidence>
<evidence type="ECO:0000256" key="8">
    <source>
        <dbReference type="ARBA" id="ARBA00022729"/>
    </source>
</evidence>
<comment type="similarity">
    <text evidence="2 18">Belongs to the peptidase M1 family.</text>
</comment>
<evidence type="ECO:0000256" key="17">
    <source>
        <dbReference type="PIRSR" id="PIRSR634016-4"/>
    </source>
</evidence>
<dbReference type="GO" id="GO:0005615">
    <property type="term" value="C:extracellular space"/>
    <property type="evidence" value="ECO:0007669"/>
    <property type="project" value="TreeGrafter"/>
</dbReference>
<dbReference type="InterPro" id="IPR024571">
    <property type="entry name" value="ERAP1-like_C_dom"/>
</dbReference>
<evidence type="ECO:0000256" key="4">
    <source>
        <dbReference type="ARBA" id="ARBA00022475"/>
    </source>
</evidence>
<evidence type="ECO:0000256" key="1">
    <source>
        <dbReference type="ARBA" id="ARBA00004609"/>
    </source>
</evidence>
<feature type="compositionally biased region" description="Low complexity" evidence="19">
    <location>
        <begin position="939"/>
        <end position="967"/>
    </location>
</feature>
<organism evidence="24">
    <name type="scientific">Helicoverpa armigera</name>
    <name type="common">Cotton bollworm</name>
    <name type="synonym">Heliothis armigera</name>
    <dbReference type="NCBI Taxonomy" id="29058"/>
    <lineage>
        <taxon>Eukaryota</taxon>
        <taxon>Metazoa</taxon>
        <taxon>Ecdysozoa</taxon>
        <taxon>Arthropoda</taxon>
        <taxon>Hexapoda</taxon>
        <taxon>Insecta</taxon>
        <taxon>Pterygota</taxon>
        <taxon>Neoptera</taxon>
        <taxon>Endopterygota</taxon>
        <taxon>Lepidoptera</taxon>
        <taxon>Glossata</taxon>
        <taxon>Ditrysia</taxon>
        <taxon>Noctuoidea</taxon>
        <taxon>Noctuidae</taxon>
        <taxon>Heliothinae</taxon>
        <taxon>Helicoverpa</taxon>
    </lineage>
</organism>
<dbReference type="EMBL" id="EU568874">
    <property type="protein sequence ID" value="ACC68683.1"/>
    <property type="molecule type" value="mRNA"/>
</dbReference>
<dbReference type="InterPro" id="IPR042097">
    <property type="entry name" value="Aminopeptidase_N-like_N_sf"/>
</dbReference>
<feature type="binding site" evidence="16">
    <location>
        <position position="378"/>
    </location>
    <ligand>
        <name>Zn(2+)</name>
        <dbReference type="ChEBI" id="CHEBI:29105"/>
        <note>catalytic</note>
    </ligand>
</feature>
<keyword evidence="4" id="KW-1003">Cell membrane</keyword>
<reference evidence="24" key="1">
    <citation type="journal article" date="2009" name="Insect Biochem. Mol. Biol.">
        <title>Mutation of an aminopeptidase N gene is associated with Helicoverpa armigera resistance to Bacillus thuringiensis Cry1Ac toxin.</title>
        <authorList>
            <person name="Zhang S."/>
            <person name="Cheng H."/>
            <person name="Gao Y."/>
            <person name="Wang G."/>
            <person name="Liang G."/>
            <person name="Wu K."/>
        </authorList>
    </citation>
    <scope>NUCLEOTIDE SEQUENCE</scope>
</reference>
<dbReference type="PRINTS" id="PR00756">
    <property type="entry name" value="ALADIPTASE"/>
</dbReference>
<dbReference type="PANTHER" id="PTHR11533">
    <property type="entry name" value="PROTEASE M1 ZINC METALLOPROTEASE"/>
    <property type="match status" value="1"/>
</dbReference>
<dbReference type="EC" id="3.4.11.-" evidence="18"/>
<feature type="binding site" evidence="16">
    <location>
        <position position="359"/>
    </location>
    <ligand>
        <name>Zn(2+)</name>
        <dbReference type="ChEBI" id="CHEBI:29105"/>
        <note>catalytic</note>
    </ligand>
</feature>
<dbReference type="InterPro" id="IPR034016">
    <property type="entry name" value="M1_APN-typ"/>
</dbReference>
<dbReference type="Gene3D" id="2.60.40.1910">
    <property type="match status" value="1"/>
</dbReference>
<dbReference type="SUPFAM" id="SSF63737">
    <property type="entry name" value="Leukotriene A4 hydrolase N-terminal domain"/>
    <property type="match status" value="1"/>
</dbReference>
<feature type="domain" description="Peptidase M1 membrane alanine aminopeptidase" evidence="21">
    <location>
        <begin position="279"/>
        <end position="491"/>
    </location>
</feature>
<dbReference type="Pfam" id="PF11838">
    <property type="entry name" value="ERAP1_C"/>
    <property type="match status" value="1"/>
</dbReference>
<feature type="binding site" evidence="16">
    <location>
        <position position="355"/>
    </location>
    <ligand>
        <name>Zn(2+)</name>
        <dbReference type="ChEBI" id="CHEBI:29105"/>
        <note>catalytic</note>
    </ligand>
</feature>
<evidence type="ECO:0000256" key="3">
    <source>
        <dbReference type="ARBA" id="ARBA00022438"/>
    </source>
</evidence>
<keyword evidence="10 16" id="KW-0862">Zinc</keyword>
<evidence type="ECO:0000256" key="13">
    <source>
        <dbReference type="ARBA" id="ARBA00023180"/>
    </source>
</evidence>
<evidence type="ECO:0000256" key="7">
    <source>
        <dbReference type="ARBA" id="ARBA00022723"/>
    </source>
</evidence>
<evidence type="ECO:0000256" key="5">
    <source>
        <dbReference type="ARBA" id="ARBA00022622"/>
    </source>
</evidence>
<dbReference type="GO" id="GO:0098552">
    <property type="term" value="C:side of membrane"/>
    <property type="evidence" value="ECO:0007669"/>
    <property type="project" value="UniProtKB-KW"/>
</dbReference>
<feature type="domain" description="ERAP1-like C-terminal" evidence="22">
    <location>
        <begin position="591"/>
        <end position="891"/>
    </location>
</feature>
<keyword evidence="6 18" id="KW-0645">Protease</keyword>
<evidence type="ECO:0000256" key="20">
    <source>
        <dbReference type="SAM" id="SignalP"/>
    </source>
</evidence>
<dbReference type="GO" id="GO:0008270">
    <property type="term" value="F:zinc ion binding"/>
    <property type="evidence" value="ECO:0007669"/>
    <property type="project" value="UniProtKB-UniRule"/>
</dbReference>
<dbReference type="Gene3D" id="1.10.390.10">
    <property type="entry name" value="Neutral Protease Domain 2"/>
    <property type="match status" value="1"/>
</dbReference>
<sequence length="991" mass="110882">MANRWYTLLLGAALLQSVLSFGPIEVTDDEWAEYRNLMRDPAYRLPTTTKPSNYAVNLTPYFTGTLAFTFEGSVRITITATQANVNEIVLHCNDLTIESVMVATEASPNVNLIASVQTFVCDPVYSFLRIRTATVLSVNTNYIITSNFRGNLQTNMRGFYRSWYYDSSREKRWMATTQFQPGHARQAFPCYDEPGFKATFDITINREADFSPTLSNMPIRTTTNLATGRVAETFHTTPETSTYLIAFIVSHYSQVASNNNQQRPFHIYARDNVGVHGNFALEIGVPLLEVMERYTEIPYYGMAQNMNMKQAAIPDFSAGAMENWGLLTYREALILFDPVNTNNFYRQRIANIISHEIAHMWFGNLVTCAWWDNLWLNEGFARFYQYYLTGVVAPEMGFETRFIVEQLHVSMLSDSLDSAHALTNPNVNDPTTVSAHFSTITYAKGASIIRMTQHLLGNNTFVKGLRTYLKDNAYGVAEPRHLFTALDAAATADNALANYGGMTIDRYFRSWSEKAGHPLLTVSIDHSSGRMTIIQTRFERNTGVSTATDSLWDIPITWTRAGSIDFDNLKPTQFISGVLTIIDRGTTGREWVIFNKQQTGFYRVNYDQITWGLITQALRSNVRLSIHEYNRAQIVDDVMLLARAGIMTYSRALNILSFLKFEDQYAPWGAAITGFNFALRRLAHDVTAHQKLRNEILDLSTAIVNRLGFSEPAVSNFMDDLLRMNVMTFLCDIGHQGCITAARTSFATWKNGGVVPPNMRPWVYCNGVRYGDQSDFTHLWTSYKQSDVANDKLVMLSAAGCTLNQASLNIFLNDIVSGGDDIRPQDHSAAIVAAVRSNEVNTMRVFTWLQANVQQTISTLGSVSPILNEITARLLNEAQITQVQTWLDANQNAIGTAAHTSATNGIATSRSNIQWYTQRVPEFNVYFETGYVEENFADPTTTSTTTTTTTPTTEAPTTTTTEATTTPVPGSANIATLSIVTMIVTLVVNMA</sequence>
<dbReference type="FunFam" id="2.60.40.1910:FF:000008">
    <property type="entry name" value="Aminopeptidase"/>
    <property type="match status" value="1"/>
</dbReference>
<keyword evidence="5" id="KW-0336">GPI-anchor</keyword>
<feature type="active site" description="Proton acceptor" evidence="15">
    <location>
        <position position="356"/>
    </location>
</feature>
<dbReference type="FunFam" id="1.10.390.10:FF:000013">
    <property type="entry name" value="Aminopeptidase N"/>
    <property type="match status" value="1"/>
</dbReference>
<keyword evidence="7 16" id="KW-0479">Metal-binding</keyword>
<dbReference type="Gene3D" id="2.60.40.1730">
    <property type="entry name" value="tricorn interacting facor f3 domain"/>
    <property type="match status" value="1"/>
</dbReference>
<dbReference type="GO" id="GO:0070006">
    <property type="term" value="F:metalloaminopeptidase activity"/>
    <property type="evidence" value="ECO:0007669"/>
    <property type="project" value="TreeGrafter"/>
</dbReference>
<evidence type="ECO:0000256" key="6">
    <source>
        <dbReference type="ARBA" id="ARBA00022670"/>
    </source>
</evidence>
<keyword evidence="14" id="KW-0449">Lipoprotein</keyword>
<dbReference type="InterPro" id="IPR001930">
    <property type="entry name" value="Peptidase_M1"/>
</dbReference>
<gene>
    <name evidence="24" type="primary">APN1</name>
</gene>
<dbReference type="PANTHER" id="PTHR11533:SF301">
    <property type="entry name" value="AMINOPEPTIDASE"/>
    <property type="match status" value="1"/>
</dbReference>
<evidence type="ECO:0000259" key="21">
    <source>
        <dbReference type="Pfam" id="PF01433"/>
    </source>
</evidence>
<keyword evidence="11 18" id="KW-0482">Metalloprotease</keyword>
<dbReference type="InterPro" id="IPR045357">
    <property type="entry name" value="Aminopeptidase_N-like_N"/>
</dbReference>
<proteinExistence type="evidence at transcript level"/>
<evidence type="ECO:0000256" key="11">
    <source>
        <dbReference type="ARBA" id="ARBA00023049"/>
    </source>
</evidence>
<dbReference type="GO" id="GO:0005737">
    <property type="term" value="C:cytoplasm"/>
    <property type="evidence" value="ECO:0007669"/>
    <property type="project" value="TreeGrafter"/>
</dbReference>
<dbReference type="GO" id="GO:0005886">
    <property type="term" value="C:plasma membrane"/>
    <property type="evidence" value="ECO:0007669"/>
    <property type="project" value="UniProtKB-SubCell"/>
</dbReference>
<dbReference type="FunFam" id="2.60.40.1730:FF:000013">
    <property type="entry name" value="Aminopeptidase"/>
    <property type="match status" value="1"/>
</dbReference>
<keyword evidence="3 18" id="KW-0031">Aminopeptidase</keyword>
<dbReference type="AlphaFoldDB" id="B2LRS7"/>
<evidence type="ECO:0000259" key="23">
    <source>
        <dbReference type="Pfam" id="PF17900"/>
    </source>
</evidence>
<evidence type="ECO:0000313" key="24">
    <source>
        <dbReference type="EMBL" id="ACC68683.1"/>
    </source>
</evidence>
<evidence type="ECO:0000256" key="15">
    <source>
        <dbReference type="PIRSR" id="PIRSR634016-1"/>
    </source>
</evidence>
<name>B2LRS7_HELAM</name>
<dbReference type="GO" id="GO:0042277">
    <property type="term" value="F:peptide binding"/>
    <property type="evidence" value="ECO:0007669"/>
    <property type="project" value="TreeGrafter"/>
</dbReference>
<evidence type="ECO:0000256" key="2">
    <source>
        <dbReference type="ARBA" id="ARBA00010136"/>
    </source>
</evidence>
<dbReference type="Pfam" id="PF01433">
    <property type="entry name" value="Peptidase_M1"/>
    <property type="match status" value="1"/>
</dbReference>